<dbReference type="InterPro" id="IPR001296">
    <property type="entry name" value="Glyco_trans_1"/>
</dbReference>
<dbReference type="Gene3D" id="3.40.50.2000">
    <property type="entry name" value="Glycogen Phosphorylase B"/>
    <property type="match status" value="2"/>
</dbReference>
<dbReference type="CDD" id="cd03801">
    <property type="entry name" value="GT4_PimA-like"/>
    <property type="match status" value="1"/>
</dbReference>
<dbReference type="PANTHER" id="PTHR45947:SF3">
    <property type="entry name" value="SULFOQUINOVOSYL TRANSFERASE SQD2"/>
    <property type="match status" value="1"/>
</dbReference>
<dbReference type="EC" id="2.4.-.-" evidence="4"/>
<dbReference type="PANTHER" id="PTHR45947">
    <property type="entry name" value="SULFOQUINOVOSYL TRANSFERASE SQD2"/>
    <property type="match status" value="1"/>
</dbReference>
<evidence type="ECO:0000313" key="5">
    <source>
        <dbReference type="Proteomes" id="UP001594288"/>
    </source>
</evidence>
<dbReference type="InterPro" id="IPR050194">
    <property type="entry name" value="Glycosyltransferase_grp1"/>
</dbReference>
<evidence type="ECO:0000259" key="3">
    <source>
        <dbReference type="Pfam" id="PF13439"/>
    </source>
</evidence>
<evidence type="ECO:0000259" key="2">
    <source>
        <dbReference type="Pfam" id="PF00534"/>
    </source>
</evidence>
<keyword evidence="4" id="KW-0808">Transferase</keyword>
<evidence type="ECO:0000313" key="4">
    <source>
        <dbReference type="EMBL" id="MFC1800410.1"/>
    </source>
</evidence>
<sequence length="388" mass="42739">MKIAMVTQSYYPRVGGVSEHVHYLSAALRRLGHEVAVITSGPGTSRDRDTIRIGRNTVFPINGAMVNVTVGLRLRKQIRQTITDGDYDLVHIHCPLEPTFPLATLMAVRDLHCPTVGTFHMAARVSPAYEAFGTFLQKHANRLDARIAVSETARTFANKYFPGDYHLVPNGVDFERFASGTQRVPELDDGKVNILFVGRFDLRKNIPATISAFQRVSRKNKNCRLVLVGKGFTEPWCRLKARGSAVGDILFKGCVRPAELPAYFTSSHIFCSVPRGSESFGIVLLEAMAAGKPVIGADIPGYRDVVEDGVTGILVPPGQTGMLADAMSHLAQDQGERSRMGENGRRKAMEYDWSRLAARIENIYRGLHGPPENREDHDSAQLKTAGLP</sequence>
<dbReference type="EMBL" id="JBHPEI010000150">
    <property type="protein sequence ID" value="MFC1800410.1"/>
    <property type="molecule type" value="Genomic_DNA"/>
</dbReference>
<gene>
    <name evidence="4" type="ORF">ACFL2Z_05860</name>
</gene>
<protein>
    <submittedName>
        <fullName evidence="4">Glycosyltransferase family 4 protein</fullName>
        <ecNumber evidence="4">2.4.-.-</ecNumber>
    </submittedName>
</protein>
<keyword evidence="4" id="KW-0328">Glycosyltransferase</keyword>
<dbReference type="InterPro" id="IPR028098">
    <property type="entry name" value="Glyco_trans_4-like_N"/>
</dbReference>
<dbReference type="GO" id="GO:0016757">
    <property type="term" value="F:glycosyltransferase activity"/>
    <property type="evidence" value="ECO:0007669"/>
    <property type="project" value="UniProtKB-KW"/>
</dbReference>
<keyword evidence="5" id="KW-1185">Reference proteome</keyword>
<feature type="domain" description="Glycosyltransferase subfamily 4-like N-terminal" evidence="3">
    <location>
        <begin position="14"/>
        <end position="176"/>
    </location>
</feature>
<dbReference type="SUPFAM" id="SSF53756">
    <property type="entry name" value="UDP-Glycosyltransferase/glycogen phosphorylase"/>
    <property type="match status" value="1"/>
</dbReference>
<comment type="caution">
    <text evidence="4">The sequence shown here is derived from an EMBL/GenBank/DDBJ whole genome shotgun (WGS) entry which is preliminary data.</text>
</comment>
<dbReference type="Pfam" id="PF13439">
    <property type="entry name" value="Glyco_transf_4"/>
    <property type="match status" value="1"/>
</dbReference>
<dbReference type="Proteomes" id="UP001594288">
    <property type="component" value="Unassembled WGS sequence"/>
</dbReference>
<evidence type="ECO:0000256" key="1">
    <source>
        <dbReference type="SAM" id="MobiDB-lite"/>
    </source>
</evidence>
<name>A0ABV6YQS0_UNCEI</name>
<organism evidence="4 5">
    <name type="scientific">Eiseniibacteriota bacterium</name>
    <dbReference type="NCBI Taxonomy" id="2212470"/>
    <lineage>
        <taxon>Bacteria</taxon>
        <taxon>Candidatus Eiseniibacteriota</taxon>
    </lineage>
</organism>
<reference evidence="4 5" key="1">
    <citation type="submission" date="2024-09" db="EMBL/GenBank/DDBJ databases">
        <authorList>
            <person name="D'Angelo T."/>
        </authorList>
    </citation>
    <scope>NUCLEOTIDE SEQUENCE [LARGE SCALE GENOMIC DNA]</scope>
    <source>
        <strain evidence="4">SAG AM-311-F02</strain>
    </source>
</reference>
<feature type="region of interest" description="Disordered" evidence="1">
    <location>
        <begin position="366"/>
        <end position="388"/>
    </location>
</feature>
<feature type="compositionally biased region" description="Basic and acidic residues" evidence="1">
    <location>
        <begin position="371"/>
        <end position="380"/>
    </location>
</feature>
<dbReference type="Pfam" id="PF00534">
    <property type="entry name" value="Glycos_transf_1"/>
    <property type="match status" value="1"/>
</dbReference>
<feature type="domain" description="Glycosyl transferase family 1" evidence="2">
    <location>
        <begin position="185"/>
        <end position="346"/>
    </location>
</feature>
<proteinExistence type="predicted"/>
<accession>A0ABV6YQS0</accession>